<gene>
    <name evidence="1" type="ORF">IK1_06079</name>
</gene>
<sequence>MKKENLADVLWKTLVMGEIISDENKKKEVSNIELQIMDKKNDC</sequence>
<accession>R8NJK2</accession>
<dbReference type="PATRIC" id="fig|1053236.3.peg.666"/>
<dbReference type="HOGENOM" id="CLU_3229225_0_0_9"/>
<name>R8NJK2_BACCX</name>
<organism evidence="1 2">
    <name type="scientific">Bacillus cereus (strain VD146)</name>
    <dbReference type="NCBI Taxonomy" id="1053236"/>
    <lineage>
        <taxon>Bacteria</taxon>
        <taxon>Bacillati</taxon>
        <taxon>Bacillota</taxon>
        <taxon>Bacilli</taxon>
        <taxon>Bacillales</taxon>
        <taxon>Bacillaceae</taxon>
        <taxon>Bacillus</taxon>
        <taxon>Bacillus cereus group</taxon>
    </lineage>
</organism>
<dbReference type="RefSeq" id="WP_016119098.1">
    <property type="nucleotide sequence ID" value="NZ_KB976673.1"/>
</dbReference>
<evidence type="ECO:0000313" key="1">
    <source>
        <dbReference type="EMBL" id="EOP46670.1"/>
    </source>
</evidence>
<dbReference type="AlphaFoldDB" id="R8NJK2"/>
<reference evidence="2" key="1">
    <citation type="submission" date="2012-12" db="EMBL/GenBank/DDBJ databases">
        <title>The genome sequence of Bacillus cereus VD146.</title>
        <authorList>
            <consortium name="The Broad Institute Genome Sequencing Platform"/>
            <consortium name="The Broad Institute Genome Sequencing Center for Infectious Disease"/>
            <person name="Feldgarden M."/>
            <person name="Van der Auwera G.A."/>
            <person name="Mahillon J."/>
            <person name="Duprez V."/>
            <person name="Timmery S."/>
            <person name="Mattelet C."/>
            <person name="Dierick K."/>
            <person name="Sun M."/>
            <person name="Yu Z."/>
            <person name="Zhu L."/>
            <person name="Hu X."/>
            <person name="Shank E.B."/>
            <person name="Swiecicka I."/>
            <person name="Hansen B.M."/>
            <person name="Andrup L."/>
            <person name="Walker B."/>
            <person name="Young S.K."/>
            <person name="Zeng Q."/>
            <person name="Gargeya S."/>
            <person name="Fitzgerald M."/>
            <person name="Haas B."/>
            <person name="Abouelleil A."/>
            <person name="Alvarado L."/>
            <person name="Arachchi H.M."/>
            <person name="Berlin A.M."/>
            <person name="Chapman S.B."/>
            <person name="Dewar J."/>
            <person name="Goldberg J."/>
            <person name="Griggs A."/>
            <person name="Gujja S."/>
            <person name="Hansen M."/>
            <person name="Howarth C."/>
            <person name="Imamovic A."/>
            <person name="Larimer J."/>
            <person name="McCowan C."/>
            <person name="Murphy C."/>
            <person name="Neiman D."/>
            <person name="Pearson M."/>
            <person name="Priest M."/>
            <person name="Roberts A."/>
            <person name="Saif S."/>
            <person name="Shea T."/>
            <person name="Sisk P."/>
            <person name="Sykes S."/>
            <person name="Wortman J."/>
            <person name="Nusbaum C."/>
            <person name="Birren B."/>
        </authorList>
    </citation>
    <scope>NUCLEOTIDE SEQUENCE [LARGE SCALE GENOMIC DNA]</scope>
    <source>
        <strain evidence="2">VD146</strain>
    </source>
</reference>
<protein>
    <submittedName>
        <fullName evidence="1">Uncharacterized protein</fullName>
    </submittedName>
</protein>
<dbReference type="EMBL" id="AHFE01000014">
    <property type="protein sequence ID" value="EOP46670.1"/>
    <property type="molecule type" value="Genomic_DNA"/>
</dbReference>
<dbReference type="Proteomes" id="UP000014020">
    <property type="component" value="Unassembled WGS sequence"/>
</dbReference>
<comment type="caution">
    <text evidence="1">The sequence shown here is derived from an EMBL/GenBank/DDBJ whole genome shotgun (WGS) entry which is preliminary data.</text>
</comment>
<evidence type="ECO:0000313" key="2">
    <source>
        <dbReference type="Proteomes" id="UP000014020"/>
    </source>
</evidence>
<proteinExistence type="predicted"/>